<comment type="caution">
    <text evidence="9">The sequence shown here is derived from an EMBL/GenBank/DDBJ whole genome shotgun (WGS) entry which is preliminary data.</text>
</comment>
<dbReference type="Pfam" id="PF02631">
    <property type="entry name" value="RecX_HTH2"/>
    <property type="match status" value="1"/>
</dbReference>
<dbReference type="InterPro" id="IPR003783">
    <property type="entry name" value="Regulatory_RecX"/>
</dbReference>
<proteinExistence type="inferred from homology"/>
<evidence type="ECO:0000256" key="2">
    <source>
        <dbReference type="ARBA" id="ARBA00009695"/>
    </source>
</evidence>
<dbReference type="Pfam" id="PF21981">
    <property type="entry name" value="RecX_HTH3"/>
    <property type="match status" value="2"/>
</dbReference>
<comment type="subcellular location">
    <subcellularLocation>
        <location evidence="1 5">Cytoplasm</location>
    </subcellularLocation>
</comment>
<evidence type="ECO:0000259" key="7">
    <source>
        <dbReference type="Pfam" id="PF21981"/>
    </source>
</evidence>
<keyword evidence="10" id="KW-1185">Reference proteome</keyword>
<gene>
    <name evidence="5" type="primary">recX</name>
    <name evidence="9" type="ORF">HNR53_004538</name>
</gene>
<dbReference type="Pfam" id="PF21982">
    <property type="entry name" value="RecX_HTH1"/>
    <property type="match status" value="1"/>
</dbReference>
<protein>
    <recommendedName>
        <fullName evidence="3 5">Regulatory protein RecX</fullName>
    </recommendedName>
</protein>
<dbReference type="GO" id="GO:0006282">
    <property type="term" value="P:regulation of DNA repair"/>
    <property type="evidence" value="ECO:0007669"/>
    <property type="project" value="UniProtKB-UniRule"/>
</dbReference>
<evidence type="ECO:0000259" key="8">
    <source>
        <dbReference type="Pfam" id="PF21982"/>
    </source>
</evidence>
<sequence length="272" mass="31862">MRTITKITTQKKNTERYNIFTDEGSGEQYAFSVDAAVLIKFGLKKGLDLDDFLYTEICYEDDIRKSYNLALQYLARRMRSELEVRKYLMEKNVDPPIIQEVILKLYDYKFLDDEQYACSFVRTQMKTTDKGAVLIQRELKDRGISTALIEKAMVLYPFADQLETAKKLCEKMGGRNTKDSERVLKQKLEQMLIRKGFDYDVISEAVSEAAAGMKNDEMDALKFQAQKLHRKYENETGFEYERKMKQALFRKGFSLEQIENYLTSFSRTPPFQ</sequence>
<organism evidence="9 10">
    <name type="scientific">Bacillus benzoevorans</name>
    <dbReference type="NCBI Taxonomy" id="1456"/>
    <lineage>
        <taxon>Bacteria</taxon>
        <taxon>Bacillati</taxon>
        <taxon>Bacillota</taxon>
        <taxon>Bacilli</taxon>
        <taxon>Bacillales</taxon>
        <taxon>Bacillaceae</taxon>
        <taxon>Bacillus</taxon>
    </lineage>
</organism>
<feature type="domain" description="RecX third three-helical" evidence="7">
    <location>
        <begin position="160"/>
        <end position="206"/>
    </location>
</feature>
<accession>A0A7X0HVY9</accession>
<reference evidence="9 10" key="1">
    <citation type="submission" date="2020-08" db="EMBL/GenBank/DDBJ databases">
        <title>Genomic Encyclopedia of Type Strains, Phase IV (KMG-IV): sequencing the most valuable type-strain genomes for metagenomic binning, comparative biology and taxonomic classification.</title>
        <authorList>
            <person name="Goeker M."/>
        </authorList>
    </citation>
    <scope>NUCLEOTIDE SEQUENCE [LARGE SCALE GENOMIC DNA]</scope>
    <source>
        <strain evidence="9 10">DSM 5391</strain>
    </source>
</reference>
<evidence type="ECO:0000256" key="3">
    <source>
        <dbReference type="ARBA" id="ARBA00018111"/>
    </source>
</evidence>
<feature type="domain" description="RecX third three-helical" evidence="7">
    <location>
        <begin position="216"/>
        <end position="262"/>
    </location>
</feature>
<dbReference type="NCBIfam" id="NF010733">
    <property type="entry name" value="PRK14135.1"/>
    <property type="match status" value="1"/>
</dbReference>
<evidence type="ECO:0000256" key="1">
    <source>
        <dbReference type="ARBA" id="ARBA00004496"/>
    </source>
</evidence>
<dbReference type="Gene3D" id="1.10.10.10">
    <property type="entry name" value="Winged helix-like DNA-binding domain superfamily/Winged helix DNA-binding domain"/>
    <property type="match status" value="4"/>
</dbReference>
<evidence type="ECO:0000256" key="4">
    <source>
        <dbReference type="ARBA" id="ARBA00022490"/>
    </source>
</evidence>
<dbReference type="InterPro" id="IPR053924">
    <property type="entry name" value="RecX_HTH_2nd"/>
</dbReference>
<dbReference type="HAMAP" id="MF_01114">
    <property type="entry name" value="RecX"/>
    <property type="match status" value="1"/>
</dbReference>
<feature type="domain" description="RecX second three-helical" evidence="6">
    <location>
        <begin position="112"/>
        <end position="153"/>
    </location>
</feature>
<comment type="function">
    <text evidence="5">Modulates RecA activity.</text>
</comment>
<evidence type="ECO:0000259" key="6">
    <source>
        <dbReference type="Pfam" id="PF02631"/>
    </source>
</evidence>
<feature type="domain" description="RecX first three-helical" evidence="8">
    <location>
        <begin position="67"/>
        <end position="105"/>
    </location>
</feature>
<keyword evidence="4 5" id="KW-0963">Cytoplasm</keyword>
<dbReference type="InterPro" id="IPR036388">
    <property type="entry name" value="WH-like_DNA-bd_sf"/>
</dbReference>
<dbReference type="InterPro" id="IPR053925">
    <property type="entry name" value="RecX_HTH_3rd"/>
</dbReference>
<evidence type="ECO:0000256" key="5">
    <source>
        <dbReference type="HAMAP-Rule" id="MF_01114"/>
    </source>
</evidence>
<dbReference type="PANTHER" id="PTHR33602:SF1">
    <property type="entry name" value="REGULATORY PROTEIN RECX FAMILY PROTEIN"/>
    <property type="match status" value="1"/>
</dbReference>
<evidence type="ECO:0000313" key="10">
    <source>
        <dbReference type="Proteomes" id="UP000531594"/>
    </source>
</evidence>
<dbReference type="EMBL" id="JACHGK010000030">
    <property type="protein sequence ID" value="MBB6447828.1"/>
    <property type="molecule type" value="Genomic_DNA"/>
</dbReference>
<dbReference type="RefSeq" id="WP_184530147.1">
    <property type="nucleotide sequence ID" value="NZ_JACHGK010000030.1"/>
</dbReference>
<comment type="similarity">
    <text evidence="2 5">Belongs to the RecX family.</text>
</comment>
<dbReference type="Proteomes" id="UP000531594">
    <property type="component" value="Unassembled WGS sequence"/>
</dbReference>
<evidence type="ECO:0000313" key="9">
    <source>
        <dbReference type="EMBL" id="MBB6447828.1"/>
    </source>
</evidence>
<dbReference type="InterPro" id="IPR053926">
    <property type="entry name" value="RecX_HTH_1st"/>
</dbReference>
<dbReference type="AlphaFoldDB" id="A0A7X0HVY9"/>
<dbReference type="PANTHER" id="PTHR33602">
    <property type="entry name" value="REGULATORY PROTEIN RECX FAMILY PROTEIN"/>
    <property type="match status" value="1"/>
</dbReference>
<dbReference type="GO" id="GO:0005737">
    <property type="term" value="C:cytoplasm"/>
    <property type="evidence" value="ECO:0007669"/>
    <property type="project" value="UniProtKB-SubCell"/>
</dbReference>
<name>A0A7X0HVY9_9BACI</name>